<dbReference type="GeneID" id="92094674"/>
<protein>
    <submittedName>
        <fullName evidence="1">Uncharacterized protein</fullName>
    </submittedName>
</protein>
<proteinExistence type="predicted"/>
<dbReference type="RefSeq" id="XP_066710721.1">
    <property type="nucleotide sequence ID" value="XM_066861611.1"/>
</dbReference>
<comment type="caution">
    <text evidence="1">The sequence shown here is derived from an EMBL/GenBank/DDBJ whole genome shotgun (WGS) entry which is preliminary data.</text>
</comment>
<organism evidence="1 2">
    <name type="scientific">Apiospora phragmitis</name>
    <dbReference type="NCBI Taxonomy" id="2905665"/>
    <lineage>
        <taxon>Eukaryota</taxon>
        <taxon>Fungi</taxon>
        <taxon>Dikarya</taxon>
        <taxon>Ascomycota</taxon>
        <taxon>Pezizomycotina</taxon>
        <taxon>Sordariomycetes</taxon>
        <taxon>Xylariomycetidae</taxon>
        <taxon>Amphisphaeriales</taxon>
        <taxon>Apiosporaceae</taxon>
        <taxon>Apiospora</taxon>
    </lineage>
</organism>
<dbReference type="Proteomes" id="UP001480595">
    <property type="component" value="Unassembled WGS sequence"/>
</dbReference>
<gene>
    <name evidence="1" type="ORF">PG994_010202</name>
</gene>
<accession>A0ABR1TPT0</accession>
<name>A0ABR1TPT0_9PEZI</name>
<keyword evidence="2" id="KW-1185">Reference proteome</keyword>
<evidence type="ECO:0000313" key="1">
    <source>
        <dbReference type="EMBL" id="KAK8048472.1"/>
    </source>
</evidence>
<sequence>MPVNTPRRASKSGKRRLFGRVSAPFQKLKADVAHLRQRVRDLSTPGYKDPDYDLAQKQLQDRISKTYSVHGMGPELAVLYRHLVDWSQMRMEIVRLDRACTFGQRVVAKWALEHPSLPDWALTSKEKAYRDGLRRQVELLRAITNVMQRDI</sequence>
<evidence type="ECO:0000313" key="2">
    <source>
        <dbReference type="Proteomes" id="UP001480595"/>
    </source>
</evidence>
<reference evidence="1 2" key="1">
    <citation type="submission" date="2023-01" db="EMBL/GenBank/DDBJ databases">
        <title>Analysis of 21 Apiospora genomes using comparative genomics revels a genus with tremendous synthesis potential of carbohydrate active enzymes and secondary metabolites.</title>
        <authorList>
            <person name="Sorensen T."/>
        </authorList>
    </citation>
    <scope>NUCLEOTIDE SEQUENCE [LARGE SCALE GENOMIC DNA]</scope>
    <source>
        <strain evidence="1 2">CBS 135458</strain>
    </source>
</reference>
<dbReference type="EMBL" id="JAQQWL010000011">
    <property type="protein sequence ID" value="KAK8048472.1"/>
    <property type="molecule type" value="Genomic_DNA"/>
</dbReference>